<dbReference type="STRING" id="490622.A0A395NLV9"/>
<dbReference type="GO" id="GO:0000976">
    <property type="term" value="F:transcription cis-regulatory region binding"/>
    <property type="evidence" value="ECO:0007669"/>
    <property type="project" value="TreeGrafter"/>
</dbReference>
<evidence type="ECO:0000313" key="2">
    <source>
        <dbReference type="EMBL" id="RFU76827.1"/>
    </source>
</evidence>
<sequence>MFKDDSRQIASEYLGGLCRYPNTQQNEPAGCNAKAQTQTAGSAQEPSNPILQGHIWHIYISPEGSNTTKSIHSDKLILQATEWRKQATVISEPMSLSEVEDRSNVSETIEDDSITFPTTVSPSTSEREFLDIPEHIQYMQIYVEEIAFWIDSFNKRKYFGQCLPYRALDSPLLLHSLLACGVRRLSHRHPNMNDIAAAYYSTANMQLFRYHENPERDMEECSVAALILKLYNVMYKDGPQSGGHSPAKLNSIISESQWNAASSGIGSACFWLNSYLDITHPMEQTILSEEMISLQLHHAREVCGIVAHSDDRCMGPVSIQALLIASGVLTDHKEQIEVLGILRKMKAHIEYPQQDTEKQLKAAWGWDDAGPRLPLSYDRDNEQPTQVVSTSTQTSTAISPQQPASMTNTPYTLMSMPRTIDSPEQPLPSFTNFGQSQQYGYRGWRGSLDSESSFIPPLYPLHR</sequence>
<dbReference type="PANTHER" id="PTHR37534">
    <property type="entry name" value="TRANSCRIPTIONAL ACTIVATOR PROTEIN UGA3"/>
    <property type="match status" value="1"/>
</dbReference>
<dbReference type="GO" id="GO:0005634">
    <property type="term" value="C:nucleus"/>
    <property type="evidence" value="ECO:0007669"/>
    <property type="project" value="TreeGrafter"/>
</dbReference>
<dbReference type="EMBL" id="PXOA01000324">
    <property type="protein sequence ID" value="RFU76827.1"/>
    <property type="molecule type" value="Genomic_DNA"/>
</dbReference>
<evidence type="ECO:0000313" key="3">
    <source>
        <dbReference type="Proteomes" id="UP000266272"/>
    </source>
</evidence>
<dbReference type="AlphaFoldDB" id="A0A395NLV9"/>
<dbReference type="OrthoDB" id="4078573at2759"/>
<protein>
    <submittedName>
        <fullName evidence="2">N-terminal fungal transcription regulatory domain-containing</fullName>
    </submittedName>
</protein>
<accession>A0A395NLV9</accession>
<keyword evidence="3" id="KW-1185">Reference proteome</keyword>
<evidence type="ECO:0000256" key="1">
    <source>
        <dbReference type="ARBA" id="ARBA00023242"/>
    </source>
</evidence>
<organism evidence="2 3">
    <name type="scientific">Trichoderma arundinaceum</name>
    <dbReference type="NCBI Taxonomy" id="490622"/>
    <lineage>
        <taxon>Eukaryota</taxon>
        <taxon>Fungi</taxon>
        <taxon>Dikarya</taxon>
        <taxon>Ascomycota</taxon>
        <taxon>Pezizomycotina</taxon>
        <taxon>Sordariomycetes</taxon>
        <taxon>Hypocreomycetidae</taxon>
        <taxon>Hypocreales</taxon>
        <taxon>Hypocreaceae</taxon>
        <taxon>Trichoderma</taxon>
    </lineage>
</organism>
<proteinExistence type="predicted"/>
<gene>
    <name evidence="2" type="ORF">TARUN_5413</name>
</gene>
<dbReference type="GO" id="GO:0045944">
    <property type="term" value="P:positive regulation of transcription by RNA polymerase II"/>
    <property type="evidence" value="ECO:0007669"/>
    <property type="project" value="TreeGrafter"/>
</dbReference>
<dbReference type="PANTHER" id="PTHR37534:SF2">
    <property type="entry name" value="N-ACETYLTRANSFERASE DOMAIN-CONTAINING PROTEIN"/>
    <property type="match status" value="1"/>
</dbReference>
<reference evidence="2 3" key="1">
    <citation type="journal article" date="2018" name="PLoS Pathog.">
        <title>Evolution of structural diversity of trichothecenes, a family of toxins produced by plant pathogenic and entomopathogenic fungi.</title>
        <authorList>
            <person name="Proctor R.H."/>
            <person name="McCormick S.P."/>
            <person name="Kim H.S."/>
            <person name="Cardoza R.E."/>
            <person name="Stanley A.M."/>
            <person name="Lindo L."/>
            <person name="Kelly A."/>
            <person name="Brown D.W."/>
            <person name="Lee T."/>
            <person name="Vaughan M.M."/>
            <person name="Alexander N.J."/>
            <person name="Busman M."/>
            <person name="Gutierrez S."/>
        </authorList>
    </citation>
    <scope>NUCLEOTIDE SEQUENCE [LARGE SCALE GENOMIC DNA]</scope>
    <source>
        <strain evidence="2 3">IBT 40837</strain>
    </source>
</reference>
<dbReference type="Proteomes" id="UP000266272">
    <property type="component" value="Unassembled WGS sequence"/>
</dbReference>
<name>A0A395NLV9_TRIAR</name>
<dbReference type="GO" id="GO:0003700">
    <property type="term" value="F:DNA-binding transcription factor activity"/>
    <property type="evidence" value="ECO:0007669"/>
    <property type="project" value="TreeGrafter"/>
</dbReference>
<comment type="caution">
    <text evidence="2">The sequence shown here is derived from an EMBL/GenBank/DDBJ whole genome shotgun (WGS) entry which is preliminary data.</text>
</comment>
<keyword evidence="1" id="KW-0539">Nucleus</keyword>